<comment type="caution">
    <text evidence="1">The sequence shown here is derived from an EMBL/GenBank/DDBJ whole genome shotgun (WGS) entry which is preliminary data.</text>
</comment>
<protein>
    <submittedName>
        <fullName evidence="1">Uncharacterized protein</fullName>
    </submittedName>
</protein>
<keyword evidence="2" id="KW-1185">Reference proteome</keyword>
<proteinExistence type="predicted"/>
<organism evidence="1 2">
    <name type="scientific">Dryococelus australis</name>
    <dbReference type="NCBI Taxonomy" id="614101"/>
    <lineage>
        <taxon>Eukaryota</taxon>
        <taxon>Metazoa</taxon>
        <taxon>Ecdysozoa</taxon>
        <taxon>Arthropoda</taxon>
        <taxon>Hexapoda</taxon>
        <taxon>Insecta</taxon>
        <taxon>Pterygota</taxon>
        <taxon>Neoptera</taxon>
        <taxon>Polyneoptera</taxon>
        <taxon>Phasmatodea</taxon>
        <taxon>Verophasmatodea</taxon>
        <taxon>Anareolatae</taxon>
        <taxon>Phasmatidae</taxon>
        <taxon>Eurycanthinae</taxon>
        <taxon>Dryococelus</taxon>
    </lineage>
</organism>
<evidence type="ECO:0000313" key="1">
    <source>
        <dbReference type="EMBL" id="KAJ8885679.1"/>
    </source>
</evidence>
<name>A0ABQ9HMV9_9NEOP</name>
<accession>A0ABQ9HMV9</accession>
<dbReference type="Proteomes" id="UP001159363">
    <property type="component" value="Chromosome X"/>
</dbReference>
<dbReference type="EMBL" id="JARBHB010000004">
    <property type="protein sequence ID" value="KAJ8885679.1"/>
    <property type="molecule type" value="Genomic_DNA"/>
</dbReference>
<sequence>MLGRVIGCTKFDHYINSQDVKKASFKVPPRLQRLIVKLQPYTIYPNHVPGKHIHIADTHSRSATCKDKYFTEME</sequence>
<evidence type="ECO:0000313" key="2">
    <source>
        <dbReference type="Proteomes" id="UP001159363"/>
    </source>
</evidence>
<gene>
    <name evidence="1" type="ORF">PR048_011877</name>
</gene>
<reference evidence="1 2" key="1">
    <citation type="submission" date="2023-02" db="EMBL/GenBank/DDBJ databases">
        <title>LHISI_Scaffold_Assembly.</title>
        <authorList>
            <person name="Stuart O.P."/>
            <person name="Cleave R."/>
            <person name="Magrath M.J.L."/>
            <person name="Mikheyev A.S."/>
        </authorList>
    </citation>
    <scope>NUCLEOTIDE SEQUENCE [LARGE SCALE GENOMIC DNA]</scope>
    <source>
        <strain evidence="1">Daus_M_001</strain>
        <tissue evidence="1">Leg muscle</tissue>
    </source>
</reference>